<keyword evidence="4" id="KW-1185">Reference proteome</keyword>
<dbReference type="InterPro" id="IPR000467">
    <property type="entry name" value="G_patch_dom"/>
</dbReference>
<accession>A0A6J2XU61</accession>
<dbReference type="Pfam" id="PF01728">
    <property type="entry name" value="FtsJ"/>
    <property type="match status" value="1"/>
</dbReference>
<reference evidence="5" key="1">
    <citation type="submission" date="2025-08" db="UniProtKB">
        <authorList>
            <consortium name="RefSeq"/>
        </authorList>
    </citation>
    <scope>IDENTIFICATION</scope>
    <source>
        <tissue evidence="5">Gonads</tissue>
    </source>
</reference>
<dbReference type="GO" id="GO:0006370">
    <property type="term" value="P:7-methylguanosine mRNA capping"/>
    <property type="evidence" value="ECO:0007669"/>
    <property type="project" value="UniProtKB-UniRule"/>
</dbReference>
<keyword evidence="1" id="KW-0539">Nucleus</keyword>
<dbReference type="PANTHER" id="PTHR16121">
    <property type="entry name" value="CAP-SPECIFIC MRNA (NUCLEOSIDE-2'-O-)-METHYLTRANSFERASE 1-RELATED"/>
    <property type="match status" value="1"/>
</dbReference>
<comment type="catalytic activity">
    <reaction evidence="1">
        <text>a 5'-end (N(7)-methyl 5'-triphosphoguanosine)-ribonucleoside in mRNA + S-adenosyl-L-methionine = a 5'-end (N(7)-methyl 5'-triphosphoguanosine)-(2'-O-methyl-ribonucleoside) in mRNA + S-adenosyl-L-homocysteine + H(+)</text>
        <dbReference type="Rhea" id="RHEA:67020"/>
        <dbReference type="Rhea" id="RHEA-COMP:17167"/>
        <dbReference type="Rhea" id="RHEA-COMP:17168"/>
        <dbReference type="ChEBI" id="CHEBI:15378"/>
        <dbReference type="ChEBI" id="CHEBI:57856"/>
        <dbReference type="ChEBI" id="CHEBI:59789"/>
        <dbReference type="ChEBI" id="CHEBI:156461"/>
        <dbReference type="ChEBI" id="CHEBI:167609"/>
        <dbReference type="EC" id="2.1.1.57"/>
    </reaction>
</comment>
<sequence length="739" mass="85190">MSENEGPKEKEESGKSPECFVLSNSVSRTSQELNNMDSSVDNKVLRMMKKMGYKIGSGLGKNEQGITESIKINTNLEKRGLGLCIKNFQFSSDTWDFLQDDIIIEESVNWLENNSTVCLTDQHFENWLTEGTRRHSVEDSNFCHKDIFKNVFQAKEIFDELDNIELYKARTRANPFETIKSVFFMNRAALKMANIDAATGFIFTNMENEAEFKTEKGPIFFADVCAGPGGFSEYIFWRKSWLYKGFGLTLKDENDFKITESKCTTAVMFQALYGSADDGDVTNPENISDFTDRVKHETEGGVHFMMSDGGFSVDGNENLQEVLSKNIYLCQCLLAIKVLKPHGSFVTKLFDLFTNFSVGLLYLIYLCFERVAILKPNSSRPANSERYFICQKLKDNTYTNSIREYLWRVALRLWELKDKPDREILEIVPLHILEGDVIFKSYIVKSNNLIGSKQIIALKKLAQFCRNPQLIDLRQNELRIQCLKYWKIPDEKKKSNSFLKIDEILLGLHCTPDLVTVPPRCIKAFSKLNLFVTHENVWKYCYLISSAHQNRCHFFVATGNSHVFRLQNGKWMKVKHLELIPGTLLYGEFVQEKVVMDSKTINYRYSLHVIDAAFLGSKNLQTCNFEERFQLIQMYCKAVNKESQSKYCVRVRPKVLKELSDLSQDITKNGLVISENYLPSIGYKSETETCEVNSILLLRTDESQSFQSTYVSRLQILNTKENKTLFEKFCSKIENNILM</sequence>
<dbReference type="OrthoDB" id="10251234at2759"/>
<dbReference type="GO" id="GO:0005634">
    <property type="term" value="C:nucleus"/>
    <property type="evidence" value="ECO:0007669"/>
    <property type="project" value="UniProtKB-SubCell"/>
</dbReference>
<dbReference type="RefSeq" id="XP_030754094.1">
    <property type="nucleotide sequence ID" value="XM_030898234.1"/>
</dbReference>
<dbReference type="Pfam" id="PF01585">
    <property type="entry name" value="G-patch"/>
    <property type="match status" value="1"/>
</dbReference>
<dbReference type="PROSITE" id="PS50174">
    <property type="entry name" value="G_PATCH"/>
    <property type="match status" value="1"/>
</dbReference>
<dbReference type="SMART" id="SM00443">
    <property type="entry name" value="G_patch"/>
    <property type="match status" value="1"/>
</dbReference>
<dbReference type="CTD" id="23070"/>
<keyword evidence="1" id="KW-0949">S-adenosyl-L-methionine</keyword>
<dbReference type="GO" id="GO:0005737">
    <property type="term" value="C:cytoplasm"/>
    <property type="evidence" value="ECO:0007669"/>
    <property type="project" value="TreeGrafter"/>
</dbReference>
<dbReference type="InterPro" id="IPR050851">
    <property type="entry name" value="mRNA_Cap_2O-Ribose_MeTrfase"/>
</dbReference>
<evidence type="ECO:0000313" key="4">
    <source>
        <dbReference type="Proteomes" id="UP000504635"/>
    </source>
</evidence>
<dbReference type="GO" id="GO:0003676">
    <property type="term" value="F:nucleic acid binding"/>
    <property type="evidence" value="ECO:0007669"/>
    <property type="project" value="UniProtKB-UniRule"/>
</dbReference>
<keyword evidence="1" id="KW-0506">mRNA capping</keyword>
<dbReference type="InterPro" id="IPR029063">
    <property type="entry name" value="SAM-dependent_MTases_sf"/>
</dbReference>
<dbReference type="PANTHER" id="PTHR16121:SF0">
    <property type="entry name" value="CAP-SPECIFIC MRNA (NUCLEOSIDE-2'-O-)-METHYLTRANSFERASE 1"/>
    <property type="match status" value="1"/>
</dbReference>
<evidence type="ECO:0000256" key="1">
    <source>
        <dbReference type="RuleBase" id="RU368012"/>
    </source>
</evidence>
<comment type="subcellular location">
    <subcellularLocation>
        <location evidence="1">Nucleus</location>
    </subcellularLocation>
</comment>
<proteinExistence type="predicted"/>
<dbReference type="GO" id="GO:0016556">
    <property type="term" value="P:mRNA modification"/>
    <property type="evidence" value="ECO:0007669"/>
    <property type="project" value="UniProtKB-UniRule"/>
</dbReference>
<feature type="domain" description="RrmJ-type SAM-dependent 2'-O-MTase" evidence="3">
    <location>
        <begin position="183"/>
        <end position="394"/>
    </location>
</feature>
<dbReference type="PROSITE" id="PS51613">
    <property type="entry name" value="SAM_MT_RRMJ"/>
    <property type="match status" value="1"/>
</dbReference>
<evidence type="ECO:0000259" key="3">
    <source>
        <dbReference type="PROSITE" id="PS51613"/>
    </source>
</evidence>
<dbReference type="InParanoid" id="A0A6J2XU61"/>
<keyword evidence="1" id="KW-0489">Methyltransferase</keyword>
<gene>
    <name evidence="5" type="primary">LOC115880906</name>
</gene>
<dbReference type="GO" id="GO:0004483">
    <property type="term" value="F:methyltransferase cap1 activity"/>
    <property type="evidence" value="ECO:0007669"/>
    <property type="project" value="UniProtKB-UniRule"/>
</dbReference>
<dbReference type="Proteomes" id="UP000504635">
    <property type="component" value="Unplaced"/>
</dbReference>
<dbReference type="Gene3D" id="3.40.50.12760">
    <property type="match status" value="1"/>
</dbReference>
<dbReference type="AlphaFoldDB" id="A0A6J2XU61"/>
<feature type="domain" description="G-patch" evidence="2">
    <location>
        <begin position="40"/>
        <end position="86"/>
    </location>
</feature>
<organism evidence="4 5">
    <name type="scientific">Sitophilus oryzae</name>
    <name type="common">Rice weevil</name>
    <name type="synonym">Curculio oryzae</name>
    <dbReference type="NCBI Taxonomy" id="7048"/>
    <lineage>
        <taxon>Eukaryota</taxon>
        <taxon>Metazoa</taxon>
        <taxon>Ecdysozoa</taxon>
        <taxon>Arthropoda</taxon>
        <taxon>Hexapoda</taxon>
        <taxon>Insecta</taxon>
        <taxon>Pterygota</taxon>
        <taxon>Neoptera</taxon>
        <taxon>Endopterygota</taxon>
        <taxon>Coleoptera</taxon>
        <taxon>Polyphaga</taxon>
        <taxon>Cucujiformia</taxon>
        <taxon>Curculionidae</taxon>
        <taxon>Dryophthorinae</taxon>
        <taxon>Sitophilus</taxon>
    </lineage>
</organism>
<evidence type="ECO:0000259" key="2">
    <source>
        <dbReference type="PROSITE" id="PS50174"/>
    </source>
</evidence>
<dbReference type="SUPFAM" id="SSF53335">
    <property type="entry name" value="S-adenosyl-L-methionine-dependent methyltransferases"/>
    <property type="match status" value="1"/>
</dbReference>
<dbReference type="GeneID" id="115880906"/>
<dbReference type="FunCoup" id="A0A6J2XU61">
    <property type="interactions" value="2653"/>
</dbReference>
<dbReference type="GO" id="GO:0032259">
    <property type="term" value="P:methylation"/>
    <property type="evidence" value="ECO:0007669"/>
    <property type="project" value="UniProtKB-KW"/>
</dbReference>
<dbReference type="EC" id="2.1.1.57" evidence="1"/>
<evidence type="ECO:0000313" key="5">
    <source>
        <dbReference type="RefSeq" id="XP_030754094.1"/>
    </source>
</evidence>
<dbReference type="KEGG" id="soy:115880906"/>
<dbReference type="InterPro" id="IPR002877">
    <property type="entry name" value="RNA_MeTrfase_FtsJ_dom"/>
</dbReference>
<keyword evidence="1" id="KW-0507">mRNA processing</keyword>
<dbReference type="FunFam" id="3.40.50.12760:FF:000004">
    <property type="entry name" value="FtsJ-like methyltransferase"/>
    <property type="match status" value="1"/>
</dbReference>
<keyword evidence="1" id="KW-0808">Transferase</keyword>
<dbReference type="InterPro" id="IPR025816">
    <property type="entry name" value="RrmJ-type_MeTrfase"/>
</dbReference>
<dbReference type="Gene3D" id="3.30.470.30">
    <property type="entry name" value="DNA ligase/mRNA capping enzyme"/>
    <property type="match status" value="1"/>
</dbReference>
<comment type="function">
    <text evidence="1">S-adenosyl-L-methionine-dependent methyltransferase that mediates RNA cap1 2'-O-ribose methylation to the 5'-cap structure of RNAs. Methylates the ribose of the first nucleotide of a m(7)GpppG-capped mRNA to produce m(7)GpppNmp (cap1).</text>
</comment>
<protein>
    <recommendedName>
        <fullName evidence="1">Cap-specific mRNA (nucleoside-2'-O-)-methyltransferase 1</fullName>
        <ecNumber evidence="1">2.1.1.57</ecNumber>
    </recommendedName>
    <alternativeName>
        <fullName evidence="1">Cap1 2'O-ribose methyltransferase 1</fullName>
    </alternativeName>
</protein>
<name>A0A6J2XU61_SITOR</name>